<protein>
    <submittedName>
        <fullName evidence="3">Glycosyltransferase family 4 protein</fullName>
    </submittedName>
</protein>
<comment type="caution">
    <text evidence="3">The sequence shown here is derived from an EMBL/GenBank/DDBJ whole genome shotgun (WGS) entry which is preliminary data.</text>
</comment>
<dbReference type="EMBL" id="VBOZ01000029">
    <property type="protein sequence ID" value="TMQ63915.1"/>
    <property type="molecule type" value="Genomic_DNA"/>
</dbReference>
<feature type="domain" description="Glycosyltransferase subfamily 4-like N-terminal" evidence="2">
    <location>
        <begin position="58"/>
        <end position="189"/>
    </location>
</feature>
<dbReference type="SUPFAM" id="SSF53756">
    <property type="entry name" value="UDP-Glycosyltransferase/glycogen phosphorylase"/>
    <property type="match status" value="1"/>
</dbReference>
<evidence type="ECO:0000313" key="3">
    <source>
        <dbReference type="EMBL" id="TMQ63915.1"/>
    </source>
</evidence>
<organism evidence="3 4">
    <name type="scientific">Eiseniibacteriota bacterium</name>
    <dbReference type="NCBI Taxonomy" id="2212470"/>
    <lineage>
        <taxon>Bacteria</taxon>
        <taxon>Candidatus Eiseniibacteriota</taxon>
    </lineage>
</organism>
<dbReference type="Proteomes" id="UP000317691">
    <property type="component" value="Unassembled WGS sequence"/>
</dbReference>
<dbReference type="Pfam" id="PF13439">
    <property type="entry name" value="Glyco_transf_4"/>
    <property type="match status" value="1"/>
</dbReference>
<dbReference type="PANTHER" id="PTHR45947">
    <property type="entry name" value="SULFOQUINOVOSYL TRANSFERASE SQD2"/>
    <property type="match status" value="1"/>
</dbReference>
<dbReference type="Gene3D" id="3.40.50.2000">
    <property type="entry name" value="Glycogen Phosphorylase B"/>
    <property type="match status" value="2"/>
</dbReference>
<dbReference type="InterPro" id="IPR050194">
    <property type="entry name" value="Glycosyltransferase_grp1"/>
</dbReference>
<dbReference type="InterPro" id="IPR001296">
    <property type="entry name" value="Glyco_trans_1"/>
</dbReference>
<keyword evidence="3" id="KW-0808">Transferase</keyword>
<name>A0A538TJW7_UNCEI</name>
<feature type="domain" description="Glycosyl transferase family 1" evidence="1">
    <location>
        <begin position="230"/>
        <end position="357"/>
    </location>
</feature>
<gene>
    <name evidence="3" type="ORF">E6K79_09610</name>
</gene>
<dbReference type="AlphaFoldDB" id="A0A538TJW7"/>
<evidence type="ECO:0000259" key="2">
    <source>
        <dbReference type="Pfam" id="PF13439"/>
    </source>
</evidence>
<proteinExistence type="predicted"/>
<evidence type="ECO:0000313" key="4">
    <source>
        <dbReference type="Proteomes" id="UP000317691"/>
    </source>
</evidence>
<dbReference type="Pfam" id="PF00534">
    <property type="entry name" value="Glycos_transf_1"/>
    <property type="match status" value="1"/>
</dbReference>
<sequence length="414" mass="45706">MRVALVHDWLTGMRGGEKCLEVLCELFPHADLYTLVHRRGSVSKTIESRTVRESWIARLPGGRRHYRWYVPLYPLAIESFDLTGYDLVISTSHCAAKGALTRADTLHVCYCFTPVRYFWDLYPDYFGPGRGSALGRALAPWIAHYFRIWDRVSADRVDLFVADSRHVRARIAKHYRRPARVIYPPVDTAFFTPATIPAGQPDSGTAAAGAGGAAASPGVESAGGAAAPYLVVSALVPYKGVERTIRVANRRRFPLRIVGTGPEENRLRSIAGPTVRFDEWLSMEALRDAYRGSRALIQAHEEDFGIAPLEAMACGRPVIALRKGGAAEVVAAGTGVLFDEATEGGLERAVDEFESRRFNPAEVRRHALGFDRQVYREAMEALLHEAVEAFQRREADPPGLDRLAGACAEQDTVV</sequence>
<dbReference type="GO" id="GO:0016757">
    <property type="term" value="F:glycosyltransferase activity"/>
    <property type="evidence" value="ECO:0007669"/>
    <property type="project" value="InterPro"/>
</dbReference>
<accession>A0A538TJW7</accession>
<dbReference type="InterPro" id="IPR028098">
    <property type="entry name" value="Glyco_trans_4-like_N"/>
</dbReference>
<evidence type="ECO:0000259" key="1">
    <source>
        <dbReference type="Pfam" id="PF00534"/>
    </source>
</evidence>
<reference evidence="3 4" key="1">
    <citation type="journal article" date="2019" name="Nat. Microbiol.">
        <title>Mediterranean grassland soil C-N compound turnover is dependent on rainfall and depth, and is mediated by genomically divergent microorganisms.</title>
        <authorList>
            <person name="Diamond S."/>
            <person name="Andeer P.F."/>
            <person name="Li Z."/>
            <person name="Crits-Christoph A."/>
            <person name="Burstein D."/>
            <person name="Anantharaman K."/>
            <person name="Lane K.R."/>
            <person name="Thomas B.C."/>
            <person name="Pan C."/>
            <person name="Northen T.R."/>
            <person name="Banfield J.F."/>
        </authorList>
    </citation>
    <scope>NUCLEOTIDE SEQUENCE [LARGE SCALE GENOMIC DNA]</scope>
    <source>
        <strain evidence="3">WS_9</strain>
    </source>
</reference>
<dbReference type="PANTHER" id="PTHR45947:SF3">
    <property type="entry name" value="SULFOQUINOVOSYL TRANSFERASE SQD2"/>
    <property type="match status" value="1"/>
</dbReference>